<dbReference type="InterPro" id="IPR036396">
    <property type="entry name" value="Cyt_P450_sf"/>
</dbReference>
<name>A0AAD9YBL7_COLKA</name>
<dbReference type="GO" id="GO:0020037">
    <property type="term" value="F:heme binding"/>
    <property type="evidence" value="ECO:0007669"/>
    <property type="project" value="InterPro"/>
</dbReference>
<dbReference type="Pfam" id="PF00067">
    <property type="entry name" value="p450"/>
    <property type="match status" value="1"/>
</dbReference>
<dbReference type="GO" id="GO:0004497">
    <property type="term" value="F:monooxygenase activity"/>
    <property type="evidence" value="ECO:0007669"/>
    <property type="project" value="InterPro"/>
</dbReference>
<dbReference type="PANTHER" id="PTHR47582:SF1">
    <property type="entry name" value="P450, PUTATIVE (EUROFUNG)-RELATED"/>
    <property type="match status" value="1"/>
</dbReference>
<accession>A0AAD9YBL7</accession>
<dbReference type="PANTHER" id="PTHR47582">
    <property type="entry name" value="P450, PUTATIVE (EUROFUNG)-RELATED"/>
    <property type="match status" value="1"/>
</dbReference>
<dbReference type="InterPro" id="IPR053007">
    <property type="entry name" value="CYP450_monoxygenase_sec-met"/>
</dbReference>
<dbReference type="GO" id="GO:0005506">
    <property type="term" value="F:iron ion binding"/>
    <property type="evidence" value="ECO:0007669"/>
    <property type="project" value="InterPro"/>
</dbReference>
<dbReference type="GO" id="GO:0016705">
    <property type="term" value="F:oxidoreductase activity, acting on paired donors, with incorporation or reduction of molecular oxygen"/>
    <property type="evidence" value="ECO:0007669"/>
    <property type="project" value="InterPro"/>
</dbReference>
<sequence length="470" mass="52562">MGPIYNIATKGSNVYISSLCAIQRSPITTLKLPGQDMHLLHPLDSASIKSFTSIRHLSLMSVFHVAIGPAMGLVPASQKFLTDPDAGIFKRELSKLFNNELRSLQNLRKYASQLDLVVESHWQERAMGQKPDAKLRLGAWLFDLLSYSMGSVFWGQAGPFEDEGFRTQLRLFIQHLEELRNPITWLIPKDYTLARDSVRKAIGQAVRDEAYGKEQTTLFGHLATLYGSLDIPQEAFTDCHLVAIVGLMSNVINMITWALCNIIADSKLMADIYKEIEAIATPSSSSPDLKIDADQIRSSSPLLVATWYELLRTYGDAPVARGVYEDSLFADKYRVQKGSFIMTPIHLHNFERTIWGDDADEFRPRRFLRAGSDVDKDLVKHLNVFGLPGMHQCPGRYLAMNMTLGILAKTLLTFVIKPAAGDELEKGVVPKQKDTMLGLPAMARDPEVVVGLRKQVKSVRVIYDNVRPGI</sequence>
<gene>
    <name evidence="1" type="ORF">CKAH01_17920</name>
</gene>
<evidence type="ECO:0000313" key="2">
    <source>
        <dbReference type="Proteomes" id="UP001281614"/>
    </source>
</evidence>
<evidence type="ECO:0000313" key="1">
    <source>
        <dbReference type="EMBL" id="KAK2750850.1"/>
    </source>
</evidence>
<evidence type="ECO:0008006" key="3">
    <source>
        <dbReference type="Google" id="ProtNLM"/>
    </source>
</evidence>
<reference evidence="1" key="1">
    <citation type="submission" date="2023-02" db="EMBL/GenBank/DDBJ databases">
        <title>Colletotrichum kahawae CIFC_Que2 genome sequencing and assembly.</title>
        <authorList>
            <person name="Baroncelli R."/>
        </authorList>
    </citation>
    <scope>NUCLEOTIDE SEQUENCE</scope>
    <source>
        <strain evidence="1">CIFC_Que2</strain>
    </source>
</reference>
<keyword evidence="2" id="KW-1185">Reference proteome</keyword>
<comment type="caution">
    <text evidence="1">The sequence shown here is derived from an EMBL/GenBank/DDBJ whole genome shotgun (WGS) entry which is preliminary data.</text>
</comment>
<organism evidence="1 2">
    <name type="scientific">Colletotrichum kahawae</name>
    <name type="common">Coffee berry disease fungus</name>
    <dbReference type="NCBI Taxonomy" id="34407"/>
    <lineage>
        <taxon>Eukaryota</taxon>
        <taxon>Fungi</taxon>
        <taxon>Dikarya</taxon>
        <taxon>Ascomycota</taxon>
        <taxon>Pezizomycotina</taxon>
        <taxon>Sordariomycetes</taxon>
        <taxon>Hypocreomycetidae</taxon>
        <taxon>Glomerellales</taxon>
        <taxon>Glomerellaceae</taxon>
        <taxon>Colletotrichum</taxon>
        <taxon>Colletotrichum gloeosporioides species complex</taxon>
    </lineage>
</organism>
<dbReference type="EMBL" id="VYYT01000268">
    <property type="protein sequence ID" value="KAK2750850.1"/>
    <property type="molecule type" value="Genomic_DNA"/>
</dbReference>
<proteinExistence type="predicted"/>
<dbReference type="Gene3D" id="1.10.630.10">
    <property type="entry name" value="Cytochrome P450"/>
    <property type="match status" value="1"/>
</dbReference>
<dbReference type="SUPFAM" id="SSF48264">
    <property type="entry name" value="Cytochrome P450"/>
    <property type="match status" value="1"/>
</dbReference>
<dbReference type="Proteomes" id="UP001281614">
    <property type="component" value="Unassembled WGS sequence"/>
</dbReference>
<dbReference type="InterPro" id="IPR001128">
    <property type="entry name" value="Cyt_P450"/>
</dbReference>
<dbReference type="AlphaFoldDB" id="A0AAD9YBL7"/>
<protein>
    <recommendedName>
        <fullName evidence="3">Cytochrome P450</fullName>
    </recommendedName>
</protein>